<evidence type="ECO:0000313" key="3">
    <source>
        <dbReference type="Proteomes" id="UP000266492"/>
    </source>
</evidence>
<accession>A0A395VWK2</accession>
<proteinExistence type="predicted"/>
<dbReference type="EMBL" id="QRVZ01000021">
    <property type="protein sequence ID" value="RGS80763.1"/>
    <property type="molecule type" value="Genomic_DNA"/>
</dbReference>
<name>A0A395VWK2_BACOV</name>
<dbReference type="EMBL" id="JAQNWR010000011">
    <property type="protein sequence ID" value="MDC2409431.1"/>
    <property type="molecule type" value="Genomic_DNA"/>
</dbReference>
<dbReference type="PROSITE" id="PS51257">
    <property type="entry name" value="PROKAR_LIPOPROTEIN"/>
    <property type="match status" value="1"/>
</dbReference>
<dbReference type="RefSeq" id="WP_004322349.1">
    <property type="nucleotide sequence ID" value="NZ_BAABYJ010000002.1"/>
</dbReference>
<dbReference type="Proteomes" id="UP001214017">
    <property type="component" value="Unassembled WGS sequence"/>
</dbReference>
<organism evidence="2 3">
    <name type="scientific">Bacteroides ovatus</name>
    <dbReference type="NCBI Taxonomy" id="28116"/>
    <lineage>
        <taxon>Bacteria</taxon>
        <taxon>Pseudomonadati</taxon>
        <taxon>Bacteroidota</taxon>
        <taxon>Bacteroidia</taxon>
        <taxon>Bacteroidales</taxon>
        <taxon>Bacteroidaceae</taxon>
        <taxon>Bacteroides</taxon>
    </lineage>
</organism>
<evidence type="ECO:0000313" key="1">
    <source>
        <dbReference type="EMBL" id="MDC2409431.1"/>
    </source>
</evidence>
<dbReference type="Proteomes" id="UP000266492">
    <property type="component" value="Unassembled WGS sequence"/>
</dbReference>
<evidence type="ECO:0000313" key="2">
    <source>
        <dbReference type="EMBL" id="RGS80763.1"/>
    </source>
</evidence>
<comment type="caution">
    <text evidence="2">The sequence shown here is derived from an EMBL/GenBank/DDBJ whole genome shotgun (WGS) entry which is preliminary data.</text>
</comment>
<reference evidence="2 3" key="1">
    <citation type="submission" date="2018-08" db="EMBL/GenBank/DDBJ databases">
        <title>A genome reference for cultivated species of the human gut microbiota.</title>
        <authorList>
            <person name="Zou Y."/>
            <person name="Xue W."/>
            <person name="Luo G."/>
        </authorList>
    </citation>
    <scope>NUCLEOTIDE SEQUENCE [LARGE SCALE GENOMIC DNA]</scope>
    <source>
        <strain evidence="2 3">AF20-9LB</strain>
    </source>
</reference>
<reference evidence="1" key="2">
    <citation type="submission" date="2022-10" db="EMBL/GenBank/DDBJ databases">
        <title>Human gut microbiome strain richness.</title>
        <authorList>
            <person name="Chen-Liaw A."/>
        </authorList>
    </citation>
    <scope>NUCLEOTIDE SEQUENCE</scope>
    <source>
        <strain evidence="1">F7_m1001271B151109d0_201107</strain>
    </source>
</reference>
<protein>
    <submittedName>
        <fullName evidence="2">Uncharacterized protein</fullName>
    </submittedName>
</protein>
<dbReference type="AlphaFoldDB" id="A0A395VWK2"/>
<gene>
    <name evidence="2" type="ORF">DWX70_20600</name>
    <name evidence="1" type="ORF">PO240_16270</name>
</gene>
<sequence length="272" mass="30940">MNSTILKNGVTIFNIFMASTFIFWTIGCQSDDELESVNNSSVVACTSELEDFIIAATDLQQSLIVFEKELIKVNFADLETEINADGNKVTHLPAIIRSLNIEQKILLMNQKKDALRNKYPQFASMDFNEIAKNIDYCIDNSMRISEFFDDKNINIHLQTTRSFFNESYNNMNELVGHLYNWALSSDYVEVHILTFSDGTYTVVETSGNTANSASLYGLMLDTTNKKYYYNGNQVVAIAHTHRNSSNPSQTDLDNRLPYCENAIYYNGSFNSF</sequence>